<proteinExistence type="predicted"/>
<evidence type="ECO:0000313" key="2">
    <source>
        <dbReference type="EMBL" id="TRY79728.1"/>
    </source>
</evidence>
<protein>
    <submittedName>
        <fullName evidence="2">Uncharacterized protein</fullName>
    </submittedName>
</protein>
<keyword evidence="1" id="KW-0812">Transmembrane</keyword>
<feature type="transmembrane region" description="Helical" evidence="1">
    <location>
        <begin position="40"/>
        <end position="60"/>
    </location>
</feature>
<dbReference type="EMBL" id="VCGU01000002">
    <property type="protein sequence ID" value="TRY79728.1"/>
    <property type="molecule type" value="Genomic_DNA"/>
</dbReference>
<comment type="caution">
    <text evidence="2">The sequence shown here is derived from an EMBL/GenBank/DDBJ whole genome shotgun (WGS) entry which is preliminary data.</text>
</comment>
<organism evidence="2 3">
    <name type="scientific">Tigriopus californicus</name>
    <name type="common">Marine copepod</name>
    <dbReference type="NCBI Taxonomy" id="6832"/>
    <lineage>
        <taxon>Eukaryota</taxon>
        <taxon>Metazoa</taxon>
        <taxon>Ecdysozoa</taxon>
        <taxon>Arthropoda</taxon>
        <taxon>Crustacea</taxon>
        <taxon>Multicrustacea</taxon>
        <taxon>Hexanauplia</taxon>
        <taxon>Copepoda</taxon>
        <taxon>Harpacticoida</taxon>
        <taxon>Harpacticidae</taxon>
        <taxon>Tigriopus</taxon>
    </lineage>
</organism>
<sequence>MAYVEPLHWMVWGTLGLLILFTPPVLYLSASLLLGGTLVFWHWEAMLISYLATRVIVLPFESLQGMTILY</sequence>
<keyword evidence="3" id="KW-1185">Reference proteome</keyword>
<reference evidence="2 3" key="1">
    <citation type="journal article" date="2018" name="Nat. Ecol. Evol.">
        <title>Genomic signatures of mitonuclear coevolution across populations of Tigriopus californicus.</title>
        <authorList>
            <person name="Barreto F.S."/>
            <person name="Watson E.T."/>
            <person name="Lima T.G."/>
            <person name="Willett C.S."/>
            <person name="Edmands S."/>
            <person name="Li W."/>
            <person name="Burton R.S."/>
        </authorList>
    </citation>
    <scope>NUCLEOTIDE SEQUENCE [LARGE SCALE GENOMIC DNA]</scope>
    <source>
        <strain evidence="2 3">San Diego</strain>
    </source>
</reference>
<feature type="transmembrane region" description="Helical" evidence="1">
    <location>
        <begin position="7"/>
        <end position="28"/>
    </location>
</feature>
<keyword evidence="1" id="KW-0472">Membrane</keyword>
<gene>
    <name evidence="2" type="ORF">TCAL_16114</name>
</gene>
<dbReference type="Proteomes" id="UP000318571">
    <property type="component" value="Chromosome 6"/>
</dbReference>
<dbReference type="AlphaFoldDB" id="A0A553PPW9"/>
<evidence type="ECO:0000313" key="3">
    <source>
        <dbReference type="Proteomes" id="UP000318571"/>
    </source>
</evidence>
<accession>A0A553PPW9</accession>
<evidence type="ECO:0000256" key="1">
    <source>
        <dbReference type="SAM" id="Phobius"/>
    </source>
</evidence>
<name>A0A553PPW9_TIGCA</name>
<keyword evidence="1" id="KW-1133">Transmembrane helix</keyword>